<reference evidence="7" key="2">
    <citation type="submission" date="2023-05" db="EMBL/GenBank/DDBJ databases">
        <authorList>
            <consortium name="Lawrence Berkeley National Laboratory"/>
            <person name="Steindorff A."/>
            <person name="Hensen N."/>
            <person name="Bonometti L."/>
            <person name="Westerberg I."/>
            <person name="Brannstrom I.O."/>
            <person name="Guillou S."/>
            <person name="Cros-Aarteil S."/>
            <person name="Calhoun S."/>
            <person name="Haridas S."/>
            <person name="Kuo A."/>
            <person name="Mondo S."/>
            <person name="Pangilinan J."/>
            <person name="Riley R."/>
            <person name="Labutti K."/>
            <person name="Andreopoulos B."/>
            <person name="Lipzen A."/>
            <person name="Chen C."/>
            <person name="Yanf M."/>
            <person name="Daum C."/>
            <person name="Ng V."/>
            <person name="Clum A."/>
            <person name="Ohm R."/>
            <person name="Martin F."/>
            <person name="Silar P."/>
            <person name="Natvig D."/>
            <person name="Lalanne C."/>
            <person name="Gautier V."/>
            <person name="Ament-Velasquez S.L."/>
            <person name="Kruys A."/>
            <person name="Hutchinson M.I."/>
            <person name="Powell A.J."/>
            <person name="Barry K."/>
            <person name="Miller A.N."/>
            <person name="Grigoriev I.V."/>
            <person name="Debuchy R."/>
            <person name="Gladieux P."/>
            <person name="Thoren M.H."/>
            <person name="Johannesson H."/>
        </authorList>
    </citation>
    <scope>NUCLEOTIDE SEQUENCE</scope>
    <source>
        <strain evidence="7">PSN293</strain>
    </source>
</reference>
<accession>A0AAN6YCI6</accession>
<keyword evidence="4 6" id="KW-0408">Iron</keyword>
<name>A0AAN6YCI6_9PEZI</name>
<evidence type="ECO:0000313" key="7">
    <source>
        <dbReference type="EMBL" id="KAK4216798.1"/>
    </source>
</evidence>
<dbReference type="InterPro" id="IPR002403">
    <property type="entry name" value="Cyt_P450_E_grp-IV"/>
</dbReference>
<keyword evidence="8" id="KW-1185">Reference proteome</keyword>
<comment type="similarity">
    <text evidence="2">Belongs to the cytochrome P450 family.</text>
</comment>
<dbReference type="AlphaFoldDB" id="A0AAN6YCI6"/>
<dbReference type="InterPro" id="IPR036396">
    <property type="entry name" value="Cyt_P450_sf"/>
</dbReference>
<dbReference type="EMBL" id="MU858065">
    <property type="protein sequence ID" value="KAK4216798.1"/>
    <property type="molecule type" value="Genomic_DNA"/>
</dbReference>
<gene>
    <name evidence="7" type="ORF">QBC37DRAFT_453642</name>
</gene>
<reference evidence="7" key="1">
    <citation type="journal article" date="2023" name="Mol. Phylogenet. Evol.">
        <title>Genome-scale phylogeny and comparative genomics of the fungal order Sordariales.</title>
        <authorList>
            <person name="Hensen N."/>
            <person name="Bonometti L."/>
            <person name="Westerberg I."/>
            <person name="Brannstrom I.O."/>
            <person name="Guillou S."/>
            <person name="Cros-Aarteil S."/>
            <person name="Calhoun S."/>
            <person name="Haridas S."/>
            <person name="Kuo A."/>
            <person name="Mondo S."/>
            <person name="Pangilinan J."/>
            <person name="Riley R."/>
            <person name="LaButti K."/>
            <person name="Andreopoulos B."/>
            <person name="Lipzen A."/>
            <person name="Chen C."/>
            <person name="Yan M."/>
            <person name="Daum C."/>
            <person name="Ng V."/>
            <person name="Clum A."/>
            <person name="Steindorff A."/>
            <person name="Ohm R.A."/>
            <person name="Martin F."/>
            <person name="Silar P."/>
            <person name="Natvig D.O."/>
            <person name="Lalanne C."/>
            <person name="Gautier V."/>
            <person name="Ament-Velasquez S.L."/>
            <person name="Kruys A."/>
            <person name="Hutchinson M.I."/>
            <person name="Powell A.J."/>
            <person name="Barry K."/>
            <person name="Miller A.N."/>
            <person name="Grigoriev I.V."/>
            <person name="Debuchy R."/>
            <person name="Gladieux P."/>
            <person name="Hiltunen Thoren M."/>
            <person name="Johannesson H."/>
        </authorList>
    </citation>
    <scope>NUCLEOTIDE SEQUENCE</scope>
    <source>
        <strain evidence="7">PSN293</strain>
    </source>
</reference>
<keyword evidence="6" id="KW-0349">Heme</keyword>
<dbReference type="CDD" id="cd00302">
    <property type="entry name" value="cytochrome_P450"/>
    <property type="match status" value="1"/>
</dbReference>
<protein>
    <submittedName>
        <fullName evidence="7">Cytochrome P450</fullName>
    </submittedName>
</protein>
<dbReference type="GO" id="GO:0016705">
    <property type="term" value="F:oxidoreductase activity, acting on paired donors, with incorporation or reduction of molecular oxygen"/>
    <property type="evidence" value="ECO:0007669"/>
    <property type="project" value="InterPro"/>
</dbReference>
<dbReference type="Gene3D" id="1.10.630.10">
    <property type="entry name" value="Cytochrome P450"/>
    <property type="match status" value="1"/>
</dbReference>
<proteinExistence type="inferred from homology"/>
<dbReference type="Proteomes" id="UP001301769">
    <property type="component" value="Unassembled WGS sequence"/>
</dbReference>
<dbReference type="PANTHER" id="PTHR24301">
    <property type="entry name" value="THROMBOXANE-A SYNTHASE"/>
    <property type="match status" value="1"/>
</dbReference>
<dbReference type="GO" id="GO:0020037">
    <property type="term" value="F:heme binding"/>
    <property type="evidence" value="ECO:0007669"/>
    <property type="project" value="InterPro"/>
</dbReference>
<evidence type="ECO:0000313" key="8">
    <source>
        <dbReference type="Proteomes" id="UP001301769"/>
    </source>
</evidence>
<dbReference type="InterPro" id="IPR001128">
    <property type="entry name" value="Cyt_P450"/>
</dbReference>
<comment type="cofactor">
    <cofactor evidence="1 6">
        <name>heme</name>
        <dbReference type="ChEBI" id="CHEBI:30413"/>
    </cofactor>
</comment>
<sequence length="547" mass="59748">MATNLVCRWVENLTPSAIMAASVGALVLLVLANALVARSSILPGVPKLKGYPLVGSLPEYLAKGPAHLMGRLIDTGGEGISYANVAGSVVVSVHEPAMVKEVLSLPDEIASREGDASASRVNWTPVSTLGRLIGNPALISNVGPETDHQRNVMLREFNGTKSNKTKFETILRIATEHCANLVPAGALESARIPDMRSVVDRFAISLWGDILYGNPASHTDGKIVDVSNIILTRMVVPWSAFWHNLQLVLGLTSRGQPTAYEAKIRAQVGNIIDNNVNKLHEYEAKDMSSSLLGTKSIRAISVLTGGSINGPLSKFASEFARVNLCGGHQSIGLDIVWTLVELGKNPEKLARLVAEIDSVEGPLDFDTVNGKMPYLDAVVTEVNRLYPPGHASTRVINKEVRLESASSIKPSFGDLKERAIPSEVVLKPGMMVYLSFLHINRSEEYWGRDAAEFVPQRFIKKHKECNGGEERADGSEERKLGTLMTYGYGPRNCVGYKFAVLAAKVYLIMLLKMFKLELEEYNHEMKLVALLEPSKPVAVRLTRRVDC</sequence>
<dbReference type="PRINTS" id="PR00465">
    <property type="entry name" value="EP450IV"/>
</dbReference>
<keyword evidence="3 6" id="KW-0479">Metal-binding</keyword>
<dbReference type="GO" id="GO:0005506">
    <property type="term" value="F:iron ion binding"/>
    <property type="evidence" value="ECO:0007669"/>
    <property type="project" value="InterPro"/>
</dbReference>
<dbReference type="PRINTS" id="PR00385">
    <property type="entry name" value="P450"/>
</dbReference>
<dbReference type="Pfam" id="PF00067">
    <property type="entry name" value="p450"/>
    <property type="match status" value="2"/>
</dbReference>
<dbReference type="GO" id="GO:0004497">
    <property type="term" value="F:monooxygenase activity"/>
    <property type="evidence" value="ECO:0007669"/>
    <property type="project" value="UniProtKB-KW"/>
</dbReference>
<organism evidence="7 8">
    <name type="scientific">Rhypophila decipiens</name>
    <dbReference type="NCBI Taxonomy" id="261697"/>
    <lineage>
        <taxon>Eukaryota</taxon>
        <taxon>Fungi</taxon>
        <taxon>Dikarya</taxon>
        <taxon>Ascomycota</taxon>
        <taxon>Pezizomycotina</taxon>
        <taxon>Sordariomycetes</taxon>
        <taxon>Sordariomycetidae</taxon>
        <taxon>Sordariales</taxon>
        <taxon>Naviculisporaceae</taxon>
        <taxon>Rhypophila</taxon>
    </lineage>
</organism>
<comment type="caution">
    <text evidence="7">The sequence shown here is derived from an EMBL/GenBank/DDBJ whole genome shotgun (WGS) entry which is preliminary data.</text>
</comment>
<evidence type="ECO:0000256" key="3">
    <source>
        <dbReference type="ARBA" id="ARBA00022723"/>
    </source>
</evidence>
<evidence type="ECO:0000256" key="4">
    <source>
        <dbReference type="ARBA" id="ARBA00023004"/>
    </source>
</evidence>
<evidence type="ECO:0000256" key="5">
    <source>
        <dbReference type="ARBA" id="ARBA00023033"/>
    </source>
</evidence>
<dbReference type="PANTHER" id="PTHR24301:SF2">
    <property type="entry name" value="THROMBOXANE-A SYNTHASE"/>
    <property type="match status" value="1"/>
</dbReference>
<evidence type="ECO:0000256" key="2">
    <source>
        <dbReference type="ARBA" id="ARBA00010617"/>
    </source>
</evidence>
<keyword evidence="5" id="KW-0503">Monooxygenase</keyword>
<keyword evidence="5" id="KW-0560">Oxidoreductase</keyword>
<feature type="binding site" description="axial binding residue" evidence="6">
    <location>
        <position position="493"/>
    </location>
    <ligand>
        <name>heme</name>
        <dbReference type="ChEBI" id="CHEBI:30413"/>
    </ligand>
    <ligandPart>
        <name>Fe</name>
        <dbReference type="ChEBI" id="CHEBI:18248"/>
    </ligandPart>
</feature>
<evidence type="ECO:0000256" key="6">
    <source>
        <dbReference type="PIRSR" id="PIRSR602403-1"/>
    </source>
</evidence>
<dbReference type="SUPFAM" id="SSF48264">
    <property type="entry name" value="Cytochrome P450"/>
    <property type="match status" value="1"/>
</dbReference>
<evidence type="ECO:0000256" key="1">
    <source>
        <dbReference type="ARBA" id="ARBA00001971"/>
    </source>
</evidence>